<dbReference type="EMBL" id="CP012605">
    <property type="protein sequence ID" value="ANH71604.1"/>
    <property type="molecule type" value="Genomic_DNA"/>
</dbReference>
<evidence type="ECO:0000313" key="1">
    <source>
        <dbReference type="EMBL" id="ANH71604.1"/>
    </source>
</evidence>
<accession>A0AAC9FPG6</accession>
<dbReference type="Proteomes" id="UP000077927">
    <property type="component" value="Chromosome 1"/>
</dbReference>
<dbReference type="AlphaFoldDB" id="A0AAC9FPG6"/>
<dbReference type="KEGG" id="rin:ACS15_2939"/>
<gene>
    <name evidence="1" type="ORF">ACS15_2939</name>
</gene>
<name>A0AAC9FPG6_9RALS</name>
<evidence type="ECO:0000313" key="2">
    <source>
        <dbReference type="Proteomes" id="UP000077927"/>
    </source>
</evidence>
<organism evidence="1 2">
    <name type="scientific">Ralstonia insidiosa</name>
    <dbReference type="NCBI Taxonomy" id="190721"/>
    <lineage>
        <taxon>Bacteria</taxon>
        <taxon>Pseudomonadati</taxon>
        <taxon>Pseudomonadota</taxon>
        <taxon>Betaproteobacteria</taxon>
        <taxon>Burkholderiales</taxon>
        <taxon>Burkholderiaceae</taxon>
        <taxon>Ralstonia</taxon>
    </lineage>
</organism>
<protein>
    <submittedName>
        <fullName evidence="1">Uncharacterized protein</fullName>
    </submittedName>
</protein>
<reference evidence="1 2" key="1">
    <citation type="submission" date="2015-09" db="EMBL/GenBank/DDBJ databases">
        <authorList>
            <person name="Xu Y."/>
            <person name="Nagy A."/>
            <person name="Liu N.T."/>
            <person name="Nou X."/>
        </authorList>
    </citation>
    <scope>NUCLEOTIDE SEQUENCE [LARGE SCALE GENOMIC DNA]</scope>
    <source>
        <strain evidence="1 2">FC1138</strain>
    </source>
</reference>
<sequence length="405" mass="44779">MTDKQAFVKRICFDDVQVSLPEVEPWDGDEVSPDLLISALGFEDRASAIPQLFAERLPQGGAAIALLGCYDINTQDNEGNGDAIRGALSRFCSEIRTFSAESPHEVQCAVQAALQELRQSRQKVRVAFDISGASSTLILSVLATLIPQAPRLVLDIVYAEPEEYAPPRFEYESRLEELVQEALSDGDDSSFAEQGVSDVDVNELYPGLNAENRPDRVIALPSLRTSRLVRCLAHISDQPLVSPVSSIFWILGEPPASSMRWRLDLQRRIVNRQLAVMVGKEPSDTTAPSLCERNHHTCSTRDYRQTLGTLVSQIDQSAGSNVWLIHMGSKLQAVGVALALQVRNEVTVLRARPKQFNAGKYSSGVGTLWRLHFEDLAGVLGRLQQIGELELETKIETSRERRPSC</sequence>
<proteinExistence type="predicted"/>